<dbReference type="PANTHER" id="PTHR34978">
    <property type="entry name" value="POSSIBLE SENSOR-TRANSDUCER PROTEIN BLAR"/>
    <property type="match status" value="1"/>
</dbReference>
<evidence type="ECO:0000256" key="6">
    <source>
        <dbReference type="RuleBase" id="RU003983"/>
    </source>
</evidence>
<comment type="similarity">
    <text evidence="6">Belongs to the peptidase M48 family.</text>
</comment>
<proteinExistence type="inferred from homology"/>
<evidence type="ECO:0000256" key="1">
    <source>
        <dbReference type="ARBA" id="ARBA00022670"/>
    </source>
</evidence>
<dbReference type="Proteomes" id="UP000664164">
    <property type="component" value="Unassembled WGS sequence"/>
</dbReference>
<evidence type="ECO:0000256" key="7">
    <source>
        <dbReference type="SAM" id="Phobius"/>
    </source>
</evidence>
<evidence type="ECO:0000313" key="9">
    <source>
        <dbReference type="EMBL" id="MBO1269677.1"/>
    </source>
</evidence>
<evidence type="ECO:0000313" key="10">
    <source>
        <dbReference type="Proteomes" id="UP000664164"/>
    </source>
</evidence>
<protein>
    <submittedName>
        <fullName evidence="9">M56 family metallopeptidase</fullName>
    </submittedName>
</protein>
<keyword evidence="7" id="KW-0472">Membrane</keyword>
<dbReference type="GO" id="GO:0006508">
    <property type="term" value="P:proteolysis"/>
    <property type="evidence" value="ECO:0007669"/>
    <property type="project" value="UniProtKB-KW"/>
</dbReference>
<dbReference type="EMBL" id="JAFNLL010000053">
    <property type="protein sequence ID" value="MBO1269677.1"/>
    <property type="molecule type" value="Genomic_DNA"/>
</dbReference>
<dbReference type="GO" id="GO:0004222">
    <property type="term" value="F:metalloendopeptidase activity"/>
    <property type="evidence" value="ECO:0007669"/>
    <property type="project" value="InterPro"/>
</dbReference>
<keyword evidence="5 6" id="KW-0482">Metalloprotease</keyword>
<dbReference type="InterPro" id="IPR052173">
    <property type="entry name" value="Beta-lactam_resp_regulator"/>
</dbReference>
<dbReference type="PANTHER" id="PTHR34978:SF3">
    <property type="entry name" value="SLR0241 PROTEIN"/>
    <property type="match status" value="1"/>
</dbReference>
<dbReference type="CDD" id="cd07326">
    <property type="entry name" value="M56_BlaR1_MecR1_like"/>
    <property type="match status" value="1"/>
</dbReference>
<evidence type="ECO:0000256" key="4">
    <source>
        <dbReference type="ARBA" id="ARBA00022833"/>
    </source>
</evidence>
<dbReference type="Gene3D" id="3.30.2010.10">
    <property type="entry name" value="Metalloproteases ('zincins'), catalytic domain"/>
    <property type="match status" value="1"/>
</dbReference>
<comment type="cofactor">
    <cofactor evidence="6">
        <name>Zn(2+)</name>
        <dbReference type="ChEBI" id="CHEBI:29105"/>
    </cofactor>
    <text evidence="6">Binds 1 zinc ion per subunit.</text>
</comment>
<keyword evidence="3 6" id="KW-0378">Hydrolase</keyword>
<feature type="domain" description="Peptidase M48" evidence="8">
    <location>
        <begin position="140"/>
        <end position="206"/>
    </location>
</feature>
<name>A0A939HKH5_9MICC</name>
<organism evidence="9 10">
    <name type="scientific">Arthrobacter cavernae</name>
    <dbReference type="NCBI Taxonomy" id="2817681"/>
    <lineage>
        <taxon>Bacteria</taxon>
        <taxon>Bacillati</taxon>
        <taxon>Actinomycetota</taxon>
        <taxon>Actinomycetes</taxon>
        <taxon>Micrococcales</taxon>
        <taxon>Micrococcaceae</taxon>
        <taxon>Arthrobacter</taxon>
    </lineage>
</organism>
<keyword evidence="2" id="KW-0479">Metal-binding</keyword>
<feature type="transmembrane region" description="Helical" evidence="7">
    <location>
        <begin position="283"/>
        <end position="303"/>
    </location>
</feature>
<keyword evidence="4 6" id="KW-0862">Zinc</keyword>
<keyword evidence="7" id="KW-0812">Transmembrane</keyword>
<sequence length="328" mass="33117">MIVALSLLGYALVLAVAGPRLLRAASWADRAPRLAIAAWQALTVTILASVALAGLALTFPTVSVSGDLAELLRACVMAIREQYASPGGAAAGATGAVLSLAVLGRTVWCIGAGLAGMTRERARHSRILDIVGHTDGHRGVVVLDSDEPAVYCLPGRRRRTVVTTGALQALDEAQLDAVLAHEHAHLSERHDLVLGLSRALASAFPAVALFRLAAEETARLVELRADDAAAARSGRLTVAGALLAVASGGIAHLSPAVALAAGGSGAAARVRRLIPPNNPLGRARTAAGLFAVAALFALPVLLLGGPAAAAAGHNLCPDANASASSPAP</sequence>
<dbReference type="RefSeq" id="WP_207617546.1">
    <property type="nucleotide sequence ID" value="NZ_JAFNLL010000053.1"/>
</dbReference>
<dbReference type="InterPro" id="IPR001915">
    <property type="entry name" value="Peptidase_M48"/>
</dbReference>
<keyword evidence="10" id="KW-1185">Reference proteome</keyword>
<keyword evidence="1 6" id="KW-0645">Protease</keyword>
<dbReference type="AlphaFoldDB" id="A0A939HKH5"/>
<evidence type="ECO:0000256" key="2">
    <source>
        <dbReference type="ARBA" id="ARBA00022723"/>
    </source>
</evidence>
<evidence type="ECO:0000256" key="3">
    <source>
        <dbReference type="ARBA" id="ARBA00022801"/>
    </source>
</evidence>
<comment type="caution">
    <text evidence="9">The sequence shown here is derived from an EMBL/GenBank/DDBJ whole genome shotgun (WGS) entry which is preliminary data.</text>
</comment>
<gene>
    <name evidence="9" type="ORF">J1902_17190</name>
</gene>
<evidence type="ECO:0000259" key="8">
    <source>
        <dbReference type="Pfam" id="PF01435"/>
    </source>
</evidence>
<feature type="transmembrane region" description="Helical" evidence="7">
    <location>
        <begin position="34"/>
        <end position="57"/>
    </location>
</feature>
<dbReference type="Pfam" id="PF01435">
    <property type="entry name" value="Peptidase_M48"/>
    <property type="match status" value="1"/>
</dbReference>
<keyword evidence="7" id="KW-1133">Transmembrane helix</keyword>
<accession>A0A939HKH5</accession>
<dbReference type="GO" id="GO:0046872">
    <property type="term" value="F:metal ion binding"/>
    <property type="evidence" value="ECO:0007669"/>
    <property type="project" value="UniProtKB-KW"/>
</dbReference>
<evidence type="ECO:0000256" key="5">
    <source>
        <dbReference type="ARBA" id="ARBA00023049"/>
    </source>
</evidence>
<reference evidence="9" key="1">
    <citation type="submission" date="2021-03" db="EMBL/GenBank/DDBJ databases">
        <title>A new species, PO-11, isolated from a karst cave deposit.</title>
        <authorList>
            <person name="Zhaoxiaoyong W."/>
        </authorList>
    </citation>
    <scope>NUCLEOTIDE SEQUENCE</scope>
    <source>
        <strain evidence="9">PO-11</strain>
    </source>
</reference>